<dbReference type="GO" id="GO:0005886">
    <property type="term" value="C:plasma membrane"/>
    <property type="evidence" value="ECO:0007669"/>
    <property type="project" value="UniProtKB-SubCell"/>
</dbReference>
<dbReference type="Pfam" id="PF01925">
    <property type="entry name" value="TauE"/>
    <property type="match status" value="1"/>
</dbReference>
<evidence type="ECO:0000256" key="7">
    <source>
        <dbReference type="ARBA" id="ARBA00023136"/>
    </source>
</evidence>
<evidence type="ECO:0000256" key="8">
    <source>
        <dbReference type="RuleBase" id="RU363041"/>
    </source>
</evidence>
<keyword evidence="7 8" id="KW-0472">Membrane</keyword>
<feature type="transmembrane region" description="Helical" evidence="8">
    <location>
        <begin position="76"/>
        <end position="95"/>
    </location>
</feature>
<gene>
    <name evidence="9" type="ORF">C1H84_07910</name>
</gene>
<name>A0A365YGM1_9MICC</name>
<evidence type="ECO:0000256" key="3">
    <source>
        <dbReference type="ARBA" id="ARBA00022448"/>
    </source>
</evidence>
<dbReference type="InterPro" id="IPR002781">
    <property type="entry name" value="TM_pro_TauE-like"/>
</dbReference>
<dbReference type="InterPro" id="IPR052017">
    <property type="entry name" value="TSUP"/>
</dbReference>
<dbReference type="EMBL" id="POAF01000003">
    <property type="protein sequence ID" value="RBM01758.1"/>
    <property type="molecule type" value="Genomic_DNA"/>
</dbReference>
<protein>
    <recommendedName>
        <fullName evidence="8">Probable membrane transporter protein</fullName>
    </recommendedName>
</protein>
<dbReference type="Proteomes" id="UP000252167">
    <property type="component" value="Unassembled WGS sequence"/>
</dbReference>
<sequence>MEQTVQLGALIGLAAAVFAGASTQRISGMGFALVASPFLVLVLGPFEGIMLVNFLGACSSLLIFAQVFRQVEYKKIALLLVPAVIMTFPGAWVATLLGGPWLTIGISIMVILALGASFLVRNLPAAQSKGLAIGAGAISGFMSVTAGVSGPAIAGYAVASRWPQAKFAISVQLYFLVLAVSSLVAKGGMPQLDWIQWTACLVAMVLGIVLGNFLAPKIPAKVSRAFVVLVALAGAVGLLVNGITELV</sequence>
<feature type="transmembrane region" description="Helical" evidence="8">
    <location>
        <begin position="222"/>
        <end position="243"/>
    </location>
</feature>
<organism evidence="9 10">
    <name type="scientific">Glutamicibacter soli</name>
    <dbReference type="NCBI Taxonomy" id="453836"/>
    <lineage>
        <taxon>Bacteria</taxon>
        <taxon>Bacillati</taxon>
        <taxon>Actinomycetota</taxon>
        <taxon>Actinomycetes</taxon>
        <taxon>Micrococcales</taxon>
        <taxon>Micrococcaceae</taxon>
        <taxon>Glutamicibacter</taxon>
    </lineage>
</organism>
<evidence type="ECO:0000256" key="6">
    <source>
        <dbReference type="ARBA" id="ARBA00022989"/>
    </source>
</evidence>
<evidence type="ECO:0000256" key="2">
    <source>
        <dbReference type="ARBA" id="ARBA00009142"/>
    </source>
</evidence>
<feature type="transmembrane region" description="Helical" evidence="8">
    <location>
        <begin position="39"/>
        <end position="64"/>
    </location>
</feature>
<proteinExistence type="inferred from homology"/>
<comment type="subcellular location">
    <subcellularLocation>
        <location evidence="1 8">Cell membrane</location>
        <topology evidence="1 8">Multi-pass membrane protein</topology>
    </subcellularLocation>
</comment>
<dbReference type="AlphaFoldDB" id="A0A365YGM1"/>
<keyword evidence="10" id="KW-1185">Reference proteome</keyword>
<evidence type="ECO:0000313" key="9">
    <source>
        <dbReference type="EMBL" id="RBM01758.1"/>
    </source>
</evidence>
<feature type="transmembrane region" description="Helical" evidence="8">
    <location>
        <begin position="132"/>
        <end position="159"/>
    </location>
</feature>
<keyword evidence="3" id="KW-0813">Transport</keyword>
<reference evidence="9 10" key="1">
    <citation type="submission" date="2018-01" db="EMBL/GenBank/DDBJ databases">
        <title>Glutamicibacter soli strain NHPC-3 Whole genome sequence and assembly.</title>
        <authorList>
            <person name="Choudhury P."/>
            <person name="Gupta D."/>
            <person name="Sengupta K."/>
            <person name="Jawed A."/>
            <person name="Sultana N."/>
            <person name="Saha P."/>
        </authorList>
    </citation>
    <scope>NUCLEOTIDE SEQUENCE [LARGE SCALE GENOMIC DNA]</scope>
    <source>
        <strain evidence="9 10">NHPC-3</strain>
    </source>
</reference>
<evidence type="ECO:0000256" key="1">
    <source>
        <dbReference type="ARBA" id="ARBA00004651"/>
    </source>
</evidence>
<comment type="similarity">
    <text evidence="2 8">Belongs to the 4-toluene sulfonate uptake permease (TSUP) (TC 2.A.102) family.</text>
</comment>
<dbReference type="PANTHER" id="PTHR30269:SF37">
    <property type="entry name" value="MEMBRANE TRANSPORTER PROTEIN"/>
    <property type="match status" value="1"/>
</dbReference>
<dbReference type="RefSeq" id="WP_082123997.1">
    <property type="nucleotide sequence ID" value="NZ_CM125969.1"/>
</dbReference>
<keyword evidence="4 8" id="KW-1003">Cell membrane</keyword>
<evidence type="ECO:0000256" key="5">
    <source>
        <dbReference type="ARBA" id="ARBA00022692"/>
    </source>
</evidence>
<feature type="transmembrane region" description="Helical" evidence="8">
    <location>
        <begin position="197"/>
        <end position="216"/>
    </location>
</feature>
<accession>A0A365YGM1</accession>
<evidence type="ECO:0000313" key="10">
    <source>
        <dbReference type="Proteomes" id="UP000252167"/>
    </source>
</evidence>
<dbReference type="PANTHER" id="PTHR30269">
    <property type="entry name" value="TRANSMEMBRANE PROTEIN YFCA"/>
    <property type="match status" value="1"/>
</dbReference>
<evidence type="ECO:0000256" key="4">
    <source>
        <dbReference type="ARBA" id="ARBA00022475"/>
    </source>
</evidence>
<keyword evidence="5 8" id="KW-0812">Transmembrane</keyword>
<keyword evidence="6 8" id="KW-1133">Transmembrane helix</keyword>
<comment type="caution">
    <text evidence="9">The sequence shown here is derived from an EMBL/GenBank/DDBJ whole genome shotgun (WGS) entry which is preliminary data.</text>
</comment>
<feature type="transmembrane region" description="Helical" evidence="8">
    <location>
        <begin position="101"/>
        <end position="120"/>
    </location>
</feature>